<keyword evidence="2" id="KW-0808">Transferase</keyword>
<evidence type="ECO:0000256" key="8">
    <source>
        <dbReference type="PIRSR" id="PIRSR630616-3"/>
    </source>
</evidence>
<dbReference type="InterPro" id="IPR011009">
    <property type="entry name" value="Kinase-like_dom_sf"/>
</dbReference>
<feature type="compositionally biased region" description="Basic and acidic residues" evidence="9">
    <location>
        <begin position="11"/>
        <end position="21"/>
    </location>
</feature>
<dbReference type="GO" id="GO:0004674">
    <property type="term" value="F:protein serine/threonine kinase activity"/>
    <property type="evidence" value="ECO:0007669"/>
    <property type="project" value="UniProtKB-KW"/>
</dbReference>
<feature type="binding site" evidence="7">
    <location>
        <position position="81"/>
    </location>
    <ligand>
        <name>ATP</name>
        <dbReference type="ChEBI" id="CHEBI:30616"/>
    </ligand>
</feature>
<sequence length="358" mass="39701">MAWRANTSKEGLARTVEEPPTGRDSSAQVLFFSETVSSTGFQDCPQRSATGFEVLSLIAVSPQRSVCLARCKYSDQKVCLKVYNKGQLSQESRGLRISFSQVHREIRNHGKVTGRPGVVPLLCAFEDSKAIVLVSEWQDSFSSLTELFKGTEVPRDTVKKIAAGLLAAVEGVHSMNVMHGDIKPDNILYDPRTGQVKLLDFGLSKDLSVDKPSRPTGSPCFCAPEVIRPLLLSEDGLQTSTPGMIECESTLKSDIWSCGVVLYQLFTGKLPFYDSDKSACFRLIVSSDLPNLKKLSKDEADFLRRALEKDPEQRATASELGSDEWLVNGRLWRIQNRIRRSFDLGKSLLPFPVLCSNF</sequence>
<evidence type="ECO:0000256" key="4">
    <source>
        <dbReference type="ARBA" id="ARBA00022777"/>
    </source>
</evidence>
<accession>A0A061R4J1</accession>
<dbReference type="InterPro" id="IPR030616">
    <property type="entry name" value="Aur-like"/>
</dbReference>
<dbReference type="InterPro" id="IPR000719">
    <property type="entry name" value="Prot_kinase_dom"/>
</dbReference>
<evidence type="ECO:0000256" key="1">
    <source>
        <dbReference type="ARBA" id="ARBA00022527"/>
    </source>
</evidence>
<dbReference type="AlphaFoldDB" id="A0A061R4J1"/>
<keyword evidence="5 7" id="KW-0067">ATP-binding</keyword>
<dbReference type="PROSITE" id="PS50011">
    <property type="entry name" value="PROTEIN_KINASE_DOM"/>
    <property type="match status" value="1"/>
</dbReference>
<dbReference type="InterPro" id="IPR008271">
    <property type="entry name" value="Ser/Thr_kinase_AS"/>
</dbReference>
<dbReference type="PANTHER" id="PTHR24350">
    <property type="entry name" value="SERINE/THREONINE-PROTEIN KINASE IAL-RELATED"/>
    <property type="match status" value="1"/>
</dbReference>
<dbReference type="PROSITE" id="PS00108">
    <property type="entry name" value="PROTEIN_KINASE_ST"/>
    <property type="match status" value="1"/>
</dbReference>
<evidence type="ECO:0000256" key="6">
    <source>
        <dbReference type="PIRSR" id="PIRSR630616-1"/>
    </source>
</evidence>
<evidence type="ECO:0000256" key="2">
    <source>
        <dbReference type="ARBA" id="ARBA00022679"/>
    </source>
</evidence>
<evidence type="ECO:0000313" key="11">
    <source>
        <dbReference type="EMBL" id="JAC66913.1"/>
    </source>
</evidence>
<dbReference type="Pfam" id="PF00069">
    <property type="entry name" value="Pkinase"/>
    <property type="match status" value="1"/>
</dbReference>
<evidence type="ECO:0000256" key="3">
    <source>
        <dbReference type="ARBA" id="ARBA00022741"/>
    </source>
</evidence>
<evidence type="ECO:0000256" key="7">
    <source>
        <dbReference type="PIRSR" id="PIRSR630616-2"/>
    </source>
</evidence>
<dbReference type="GO" id="GO:0005524">
    <property type="term" value="F:ATP binding"/>
    <property type="evidence" value="ECO:0007669"/>
    <property type="project" value="UniProtKB-KW"/>
</dbReference>
<dbReference type="SMART" id="SM00220">
    <property type="entry name" value="S_TKc"/>
    <property type="match status" value="1"/>
</dbReference>
<keyword evidence="1" id="KW-0723">Serine/threonine-protein kinase</keyword>
<evidence type="ECO:0000259" key="10">
    <source>
        <dbReference type="PROSITE" id="PS50011"/>
    </source>
</evidence>
<feature type="binding site" evidence="7">
    <location>
        <position position="200"/>
    </location>
    <ligand>
        <name>ATP</name>
        <dbReference type="ChEBI" id="CHEBI:30616"/>
    </ligand>
</feature>
<feature type="domain" description="Protein kinase" evidence="10">
    <location>
        <begin position="52"/>
        <end position="326"/>
    </location>
</feature>
<feature type="active site" description="Proton acceptor" evidence="6">
    <location>
        <position position="181"/>
    </location>
</feature>
<feature type="cross-link" description="Glycyl lysine isopeptide (Lys-Gly) (interchain with G-Cter in SUMO2)" evidence="8">
    <location>
        <position position="183"/>
    </location>
</feature>
<dbReference type="EMBL" id="GBEZ01019675">
    <property type="protein sequence ID" value="JAC66913.1"/>
    <property type="molecule type" value="Transcribed_RNA"/>
</dbReference>
<protein>
    <submittedName>
        <fullName evidence="11">Protein kinase domain protein</fullName>
    </submittedName>
</protein>
<dbReference type="Gene3D" id="1.10.510.10">
    <property type="entry name" value="Transferase(Phosphotransferase) domain 1"/>
    <property type="match status" value="1"/>
</dbReference>
<evidence type="ECO:0000256" key="5">
    <source>
        <dbReference type="ARBA" id="ARBA00022840"/>
    </source>
</evidence>
<dbReference type="SUPFAM" id="SSF56112">
    <property type="entry name" value="Protein kinase-like (PK-like)"/>
    <property type="match status" value="1"/>
</dbReference>
<feature type="region of interest" description="Disordered" evidence="9">
    <location>
        <begin position="1"/>
        <end position="24"/>
    </location>
</feature>
<gene>
    <name evidence="11" type="ORF">TSPGSL018_12482</name>
</gene>
<keyword evidence="3 7" id="KW-0547">Nucleotide-binding</keyword>
<organism evidence="11">
    <name type="scientific">Tetraselmis sp. GSL018</name>
    <dbReference type="NCBI Taxonomy" id="582737"/>
    <lineage>
        <taxon>Eukaryota</taxon>
        <taxon>Viridiplantae</taxon>
        <taxon>Chlorophyta</taxon>
        <taxon>core chlorophytes</taxon>
        <taxon>Chlorodendrophyceae</taxon>
        <taxon>Chlorodendrales</taxon>
        <taxon>Chlorodendraceae</taxon>
        <taxon>Tetraselmis</taxon>
    </lineage>
</organism>
<evidence type="ECO:0000256" key="9">
    <source>
        <dbReference type="SAM" id="MobiDB-lite"/>
    </source>
</evidence>
<name>A0A061R4J1_9CHLO</name>
<keyword evidence="4 11" id="KW-0418">Kinase</keyword>
<reference evidence="11" key="1">
    <citation type="submission" date="2014-05" db="EMBL/GenBank/DDBJ databases">
        <title>The transcriptome of the halophilic microalga Tetraselmis sp. GSL018 isolated from the Great Salt Lake, Utah.</title>
        <authorList>
            <person name="Jinkerson R.E."/>
            <person name="D'Adamo S."/>
            <person name="Posewitz M.C."/>
        </authorList>
    </citation>
    <scope>NUCLEOTIDE SEQUENCE</scope>
    <source>
        <strain evidence="11">GSL018</strain>
    </source>
</reference>
<proteinExistence type="predicted"/>